<sequence>MHTRNEEVAAFAGGADAAASDFAKLAQTYQAGYALLLPAQLPRGPIDHIRNRARMRHRHKMAR</sequence>
<organism evidence="1 2">
    <name type="scientific">Paraburkholderia caffeinilytica</name>
    <dbReference type="NCBI Taxonomy" id="1761016"/>
    <lineage>
        <taxon>Bacteria</taxon>
        <taxon>Pseudomonadati</taxon>
        <taxon>Pseudomonadota</taxon>
        <taxon>Betaproteobacteria</taxon>
        <taxon>Burkholderiales</taxon>
        <taxon>Burkholderiaceae</taxon>
        <taxon>Paraburkholderia</taxon>
    </lineage>
</organism>
<evidence type="ECO:0000313" key="1">
    <source>
        <dbReference type="EMBL" id="GGC18016.1"/>
    </source>
</evidence>
<keyword evidence="2" id="KW-1185">Reference proteome</keyword>
<name>A0ABQ1L1Z7_9BURK</name>
<dbReference type="Proteomes" id="UP000602004">
    <property type="component" value="Unassembled WGS sequence"/>
</dbReference>
<accession>A0ABQ1L1Z7</accession>
<comment type="caution">
    <text evidence="1">The sequence shown here is derived from an EMBL/GenBank/DDBJ whole genome shotgun (WGS) entry which is preliminary data.</text>
</comment>
<proteinExistence type="predicted"/>
<gene>
    <name evidence="1" type="ORF">GCM10011400_00530</name>
</gene>
<evidence type="ECO:0000313" key="2">
    <source>
        <dbReference type="Proteomes" id="UP000602004"/>
    </source>
</evidence>
<protein>
    <submittedName>
        <fullName evidence="1">Uncharacterized protein</fullName>
    </submittedName>
</protein>
<dbReference type="EMBL" id="BMHL01000001">
    <property type="protein sequence ID" value="GGC18016.1"/>
    <property type="molecule type" value="Genomic_DNA"/>
</dbReference>
<reference evidence="2" key="1">
    <citation type="journal article" date="2019" name="Int. J. Syst. Evol. Microbiol.">
        <title>The Global Catalogue of Microorganisms (GCM) 10K type strain sequencing project: providing services to taxonomists for standard genome sequencing and annotation.</title>
        <authorList>
            <consortium name="The Broad Institute Genomics Platform"/>
            <consortium name="The Broad Institute Genome Sequencing Center for Infectious Disease"/>
            <person name="Wu L."/>
            <person name="Ma J."/>
        </authorList>
    </citation>
    <scope>NUCLEOTIDE SEQUENCE [LARGE SCALE GENOMIC DNA]</scope>
    <source>
        <strain evidence="2">CGMCC 1.15103</strain>
    </source>
</reference>